<dbReference type="RefSeq" id="WP_136963540.1">
    <property type="nucleotide sequence ID" value="NZ_CP039690.1"/>
</dbReference>
<dbReference type="AlphaFoldDB" id="A0A4D7BBM4"/>
<evidence type="ECO:0000313" key="3">
    <source>
        <dbReference type="Proteomes" id="UP000298781"/>
    </source>
</evidence>
<dbReference type="SUPFAM" id="SSF53955">
    <property type="entry name" value="Lysozyme-like"/>
    <property type="match status" value="1"/>
</dbReference>
<reference evidence="2 3" key="1">
    <citation type="submission" date="2019-04" db="EMBL/GenBank/DDBJ databases">
        <title>Phreatobacter aquaticus sp. nov.</title>
        <authorList>
            <person name="Choi A."/>
        </authorList>
    </citation>
    <scope>NUCLEOTIDE SEQUENCE [LARGE SCALE GENOMIC DNA]</scope>
    <source>
        <strain evidence="2 3">KCTC 52518</strain>
    </source>
</reference>
<gene>
    <name evidence="2" type="ORF">E8M01_30140</name>
</gene>
<proteinExistence type="predicted"/>
<dbReference type="EMBL" id="CP039690">
    <property type="protein sequence ID" value="QCI68120.1"/>
    <property type="molecule type" value="Genomic_DNA"/>
</dbReference>
<dbReference type="InterPro" id="IPR023346">
    <property type="entry name" value="Lysozyme-like_dom_sf"/>
</dbReference>
<dbReference type="Proteomes" id="UP000298781">
    <property type="component" value="Chromosome"/>
</dbReference>
<dbReference type="KEGG" id="pstg:E8M01_30140"/>
<dbReference type="OrthoDB" id="8477976at2"/>
<feature type="region of interest" description="Disordered" evidence="1">
    <location>
        <begin position="307"/>
        <end position="337"/>
    </location>
</feature>
<dbReference type="Gene3D" id="1.10.530.10">
    <property type="match status" value="1"/>
</dbReference>
<accession>A0A4D7BBM4</accession>
<keyword evidence="3" id="KW-1185">Reference proteome</keyword>
<evidence type="ECO:0000256" key="1">
    <source>
        <dbReference type="SAM" id="MobiDB-lite"/>
    </source>
</evidence>
<organism evidence="2 3">
    <name type="scientific">Phreatobacter stygius</name>
    <dbReference type="NCBI Taxonomy" id="1940610"/>
    <lineage>
        <taxon>Bacteria</taxon>
        <taxon>Pseudomonadati</taxon>
        <taxon>Pseudomonadota</taxon>
        <taxon>Alphaproteobacteria</taxon>
        <taxon>Hyphomicrobiales</taxon>
        <taxon>Phreatobacteraceae</taxon>
        <taxon>Phreatobacter</taxon>
    </lineage>
</organism>
<evidence type="ECO:0000313" key="2">
    <source>
        <dbReference type="EMBL" id="QCI68120.1"/>
    </source>
</evidence>
<sequence>MNRVVSAIQSAAQTTGAGFDYLLRTAQRESSLQPSAQAPTSSARGLYQFIDTTWLTMVRDEGRKLGLERYAAQIGSNSNGQPVVADAATRQQILALRDDPKVAALMAGAFTNRNAADLRAATGRNPTEGELYMAHFLGSGGASRLIGLNQTNPQAIAARAFPDAAGANRRIFFDNGRPRTVAEVYGLLSSGQTTAVAGASPAATVQPAAASPAVAPETESDRGSWSAVPRMNANPNRPFHSMFASGAGPINAFVSATWASLGRGASTREPVTAETALAQTSTSAPSVAPPVAAPVSTVAPANGRAPVGGPFMPVRTEPAGRSGPLDLSQFRRTAEHR</sequence>
<feature type="region of interest" description="Disordered" evidence="1">
    <location>
        <begin position="208"/>
        <end position="230"/>
    </location>
</feature>
<protein>
    <submittedName>
        <fullName evidence="2">Lytic transglycosylase domain-containing protein</fullName>
    </submittedName>
</protein>
<name>A0A4D7BBM4_9HYPH</name>